<evidence type="ECO:0000313" key="1">
    <source>
        <dbReference type="EMBL" id="KAG1774420.1"/>
    </source>
</evidence>
<dbReference type="OrthoDB" id="1606438at2759"/>
<name>A0A9P7CZA0_9AGAM</name>
<proteinExistence type="predicted"/>
<keyword evidence="2" id="KW-1185">Reference proteome</keyword>
<evidence type="ECO:0000313" key="2">
    <source>
        <dbReference type="Proteomes" id="UP000714275"/>
    </source>
</evidence>
<comment type="caution">
    <text evidence="1">The sequence shown here is derived from an EMBL/GenBank/DDBJ whole genome shotgun (WGS) entry which is preliminary data.</text>
</comment>
<organism evidence="1 2">
    <name type="scientific">Suillus placidus</name>
    <dbReference type="NCBI Taxonomy" id="48579"/>
    <lineage>
        <taxon>Eukaryota</taxon>
        <taxon>Fungi</taxon>
        <taxon>Dikarya</taxon>
        <taxon>Basidiomycota</taxon>
        <taxon>Agaricomycotina</taxon>
        <taxon>Agaricomycetes</taxon>
        <taxon>Agaricomycetidae</taxon>
        <taxon>Boletales</taxon>
        <taxon>Suillineae</taxon>
        <taxon>Suillaceae</taxon>
        <taxon>Suillus</taxon>
    </lineage>
</organism>
<reference evidence="1" key="1">
    <citation type="journal article" date="2020" name="New Phytol.">
        <title>Comparative genomics reveals dynamic genome evolution in host specialist ectomycorrhizal fungi.</title>
        <authorList>
            <person name="Lofgren L.A."/>
            <person name="Nguyen N.H."/>
            <person name="Vilgalys R."/>
            <person name="Ruytinx J."/>
            <person name="Liao H.L."/>
            <person name="Branco S."/>
            <person name="Kuo A."/>
            <person name="LaButti K."/>
            <person name="Lipzen A."/>
            <person name="Andreopoulos W."/>
            <person name="Pangilinan J."/>
            <person name="Riley R."/>
            <person name="Hundley H."/>
            <person name="Na H."/>
            <person name="Barry K."/>
            <person name="Grigoriev I.V."/>
            <person name="Stajich J.E."/>
            <person name="Kennedy P.G."/>
        </authorList>
    </citation>
    <scope>NUCLEOTIDE SEQUENCE</scope>
    <source>
        <strain evidence="1">DOB743</strain>
    </source>
</reference>
<sequence length="188" mass="20732">MYIRSAYIDGSDVEAGGVRKEELKNLIQPPLDKRMNEKYTAYAAVYTDALINTGIVDYLSDAPNPSQGVPATEQWPRNLNSILFPFSAAMQPVRETCDSSFSLNRCSRSFSKGHEGRRLNIFMPGFMSMVETIPHWIPLQGFSRIMQNPDVLIPVADHLQVIVSTTHGNTIIVDCGGEEGGLVTAILA</sequence>
<dbReference type="Proteomes" id="UP000714275">
    <property type="component" value="Unassembled WGS sequence"/>
</dbReference>
<accession>A0A9P7CZA0</accession>
<dbReference type="AlphaFoldDB" id="A0A9P7CZA0"/>
<dbReference type="EMBL" id="JABBWD010000042">
    <property type="protein sequence ID" value="KAG1774420.1"/>
    <property type="molecule type" value="Genomic_DNA"/>
</dbReference>
<gene>
    <name evidence="1" type="ORF">EV702DRAFT_1200435</name>
</gene>
<protein>
    <submittedName>
        <fullName evidence="1">Uncharacterized protein</fullName>
    </submittedName>
</protein>